<evidence type="ECO:0000256" key="1">
    <source>
        <dbReference type="ARBA" id="ARBA00023015"/>
    </source>
</evidence>
<evidence type="ECO:0000259" key="6">
    <source>
        <dbReference type="PROSITE" id="PS51078"/>
    </source>
</evidence>
<dbReference type="PROSITE" id="PS51078">
    <property type="entry name" value="ICLR_ED"/>
    <property type="match status" value="1"/>
</dbReference>
<proteinExistence type="predicted"/>
<keyword evidence="8" id="KW-1185">Reference proteome</keyword>
<dbReference type="GO" id="GO:0045892">
    <property type="term" value="P:negative regulation of DNA-templated transcription"/>
    <property type="evidence" value="ECO:0007669"/>
    <property type="project" value="TreeGrafter"/>
</dbReference>
<dbReference type="AlphaFoldDB" id="A0A916TCM4"/>
<dbReference type="EMBL" id="BMGC01000021">
    <property type="protein sequence ID" value="GGB38415.1"/>
    <property type="molecule type" value="Genomic_DNA"/>
</dbReference>
<evidence type="ECO:0000256" key="3">
    <source>
        <dbReference type="ARBA" id="ARBA00023163"/>
    </source>
</evidence>
<keyword evidence="1" id="KW-0805">Transcription regulation</keyword>
<dbReference type="Pfam" id="PF09339">
    <property type="entry name" value="HTH_IclR"/>
    <property type="match status" value="1"/>
</dbReference>
<dbReference type="Proteomes" id="UP000621454">
    <property type="component" value="Unassembled WGS sequence"/>
</dbReference>
<dbReference type="Gene3D" id="1.10.10.10">
    <property type="entry name" value="Winged helix-like DNA-binding domain superfamily/Winged helix DNA-binding domain"/>
    <property type="match status" value="1"/>
</dbReference>
<evidence type="ECO:0000259" key="5">
    <source>
        <dbReference type="PROSITE" id="PS51077"/>
    </source>
</evidence>
<dbReference type="InterPro" id="IPR029016">
    <property type="entry name" value="GAF-like_dom_sf"/>
</dbReference>
<dbReference type="GO" id="GO:0003677">
    <property type="term" value="F:DNA binding"/>
    <property type="evidence" value="ECO:0007669"/>
    <property type="project" value="UniProtKB-KW"/>
</dbReference>
<name>A0A916TCM4_9ACTN</name>
<reference evidence="7" key="1">
    <citation type="journal article" date="2014" name="Int. J. Syst. Evol. Microbiol.">
        <title>Complete genome sequence of Corynebacterium casei LMG S-19264T (=DSM 44701T), isolated from a smear-ripened cheese.</title>
        <authorList>
            <consortium name="US DOE Joint Genome Institute (JGI-PGF)"/>
            <person name="Walter F."/>
            <person name="Albersmeier A."/>
            <person name="Kalinowski J."/>
            <person name="Ruckert C."/>
        </authorList>
    </citation>
    <scope>NUCLEOTIDE SEQUENCE</scope>
    <source>
        <strain evidence="7">CGMCC 1.12827</strain>
    </source>
</reference>
<dbReference type="Pfam" id="PF01614">
    <property type="entry name" value="IclR_C"/>
    <property type="match status" value="1"/>
</dbReference>
<keyword evidence="2" id="KW-0238">DNA-binding</keyword>
<dbReference type="InterPro" id="IPR036388">
    <property type="entry name" value="WH-like_DNA-bd_sf"/>
</dbReference>
<dbReference type="SUPFAM" id="SSF46785">
    <property type="entry name" value="Winged helix' DNA-binding domain"/>
    <property type="match status" value="1"/>
</dbReference>
<dbReference type="InterPro" id="IPR005471">
    <property type="entry name" value="Tscrpt_reg_IclR_N"/>
</dbReference>
<dbReference type="SMART" id="SM00346">
    <property type="entry name" value="HTH_ICLR"/>
    <property type="match status" value="1"/>
</dbReference>
<dbReference type="InterPro" id="IPR014757">
    <property type="entry name" value="Tscrpt_reg_IclR_C"/>
</dbReference>
<evidence type="ECO:0000256" key="4">
    <source>
        <dbReference type="SAM" id="MobiDB-lite"/>
    </source>
</evidence>
<feature type="domain" description="HTH iclR-type" evidence="5">
    <location>
        <begin position="30"/>
        <end position="91"/>
    </location>
</feature>
<dbReference type="GO" id="GO:0003700">
    <property type="term" value="F:DNA-binding transcription factor activity"/>
    <property type="evidence" value="ECO:0007669"/>
    <property type="project" value="TreeGrafter"/>
</dbReference>
<gene>
    <name evidence="7" type="ORF">GCM10011489_27620</name>
</gene>
<comment type="caution">
    <text evidence="7">The sequence shown here is derived from an EMBL/GenBank/DDBJ whole genome shotgun (WGS) entry which is preliminary data.</text>
</comment>
<dbReference type="PANTHER" id="PTHR30136">
    <property type="entry name" value="HELIX-TURN-HELIX TRANSCRIPTIONAL REGULATOR, ICLR FAMILY"/>
    <property type="match status" value="1"/>
</dbReference>
<protein>
    <submittedName>
        <fullName evidence="7">IclR family transcriptional regulator</fullName>
    </submittedName>
</protein>
<evidence type="ECO:0000256" key="2">
    <source>
        <dbReference type="ARBA" id="ARBA00023125"/>
    </source>
</evidence>
<dbReference type="SUPFAM" id="SSF55781">
    <property type="entry name" value="GAF domain-like"/>
    <property type="match status" value="1"/>
</dbReference>
<keyword evidence="3" id="KW-0804">Transcription</keyword>
<sequence>MVSASGRPAGRGIVTSNDQRGHGRRGIDDRSLTVKSLDVLAAFDTDHPDLTLSEVARRSQLPLTTVHRIVADLTDWGALERHPDGRYRVGLRLWEIAVHAPNAIPLRDSALPFMEDLYEVTHENIQLAVRDGLDVVFVERLAGRDAVGVHTRVGGRFGLSATGVGLVLLAHAPAAVQEDVLAGALPAWTDYTVVDARRLRGVLAQIRRPGYAISDRQVTDDAISLACPIVDGRGSVCAALSIVMHADTAQPTFLLPALRAAARGISRTIEVGGSVHIGHQIGAALQQ</sequence>
<dbReference type="Gene3D" id="3.30.450.40">
    <property type="match status" value="1"/>
</dbReference>
<dbReference type="PANTHER" id="PTHR30136:SF24">
    <property type="entry name" value="HTH-TYPE TRANSCRIPTIONAL REPRESSOR ALLR"/>
    <property type="match status" value="1"/>
</dbReference>
<feature type="domain" description="IclR-ED" evidence="6">
    <location>
        <begin position="92"/>
        <end position="271"/>
    </location>
</feature>
<dbReference type="InterPro" id="IPR036390">
    <property type="entry name" value="WH_DNA-bd_sf"/>
</dbReference>
<organism evidence="7 8">
    <name type="scientific">Gordonia jinhuaensis</name>
    <dbReference type="NCBI Taxonomy" id="1517702"/>
    <lineage>
        <taxon>Bacteria</taxon>
        <taxon>Bacillati</taxon>
        <taxon>Actinomycetota</taxon>
        <taxon>Actinomycetes</taxon>
        <taxon>Mycobacteriales</taxon>
        <taxon>Gordoniaceae</taxon>
        <taxon>Gordonia</taxon>
    </lineage>
</organism>
<dbReference type="PROSITE" id="PS51077">
    <property type="entry name" value="HTH_ICLR"/>
    <property type="match status" value="1"/>
</dbReference>
<accession>A0A916TCM4</accession>
<evidence type="ECO:0000313" key="8">
    <source>
        <dbReference type="Proteomes" id="UP000621454"/>
    </source>
</evidence>
<feature type="region of interest" description="Disordered" evidence="4">
    <location>
        <begin position="1"/>
        <end position="27"/>
    </location>
</feature>
<dbReference type="InterPro" id="IPR050707">
    <property type="entry name" value="HTH_MetabolicPath_Reg"/>
</dbReference>
<evidence type="ECO:0000313" key="7">
    <source>
        <dbReference type="EMBL" id="GGB38415.1"/>
    </source>
</evidence>
<reference evidence="7" key="2">
    <citation type="submission" date="2020-09" db="EMBL/GenBank/DDBJ databases">
        <authorList>
            <person name="Sun Q."/>
            <person name="Zhou Y."/>
        </authorList>
    </citation>
    <scope>NUCLEOTIDE SEQUENCE</scope>
    <source>
        <strain evidence="7">CGMCC 1.12827</strain>
    </source>
</reference>